<evidence type="ECO:0000313" key="3">
    <source>
        <dbReference type="Proteomes" id="UP000076969"/>
    </source>
</evidence>
<name>A0A172WGW7_9EURY</name>
<sequence>MKKSLAFFIVFLIASTAFLLPLQASTVPYWFKEGTYIKYAMKMPYNPEKNEVNIFMIWPRLLPKDAYNRIKEVYEGDAGLFKIDNRSIISLFVTGDSHLTFEIFNVTNETALVRVTLEMNNVSVRPGVTLPRLVLSKVLHLNLSNMMYYEEDGTPIGPPMFFINPTHPPKKGDYLLTPAFLKKYGLRGNDIVVTNVSFTWMEDKILHTHYRDFIPPYLFVESKGAYIIDDLTTGESHSVLIELIYEPDTGILITTIFADMTSELTSLGVIGAIALDRVNSRKLKKIIDEGKDDREWWAQGFNLYDTNIKLPDYGSGRSPSTPAKYFFALSLVILAVIFLWTERRRKR</sequence>
<keyword evidence="1" id="KW-0812">Transmembrane</keyword>
<organism evidence="2 3">
    <name type="scientific">Thermococcus piezophilus</name>
    <dbReference type="NCBI Taxonomy" id="1712654"/>
    <lineage>
        <taxon>Archaea</taxon>
        <taxon>Methanobacteriati</taxon>
        <taxon>Methanobacteriota</taxon>
        <taxon>Thermococci</taxon>
        <taxon>Thermococcales</taxon>
        <taxon>Thermococcaceae</taxon>
        <taxon>Thermococcus</taxon>
    </lineage>
</organism>
<reference evidence="3" key="1">
    <citation type="journal article" date="2016" name="Syst. Appl. Microbiol.">
        <title>Thermococcus piezophilus sp. nov., a novel hyperthermophilic and piezophilic archaeon with a broad pressure range for growth, isolated from a deepest hydrothermal vent at the Mid-Cayman Rise.</title>
        <authorList>
            <person name="Dalmasso C."/>
            <person name="Oger P."/>
            <person name="Selva G."/>
            <person name="Courtine D."/>
            <person name="L'Haridon S."/>
            <person name="Garlaschelli A."/>
            <person name="Roussel E."/>
            <person name="Miyazaki J."/>
            <person name="Reveillaud J."/>
            <person name="Jebbar M."/>
            <person name="Takai K."/>
            <person name="Maignien L."/>
            <person name="Alain K."/>
        </authorList>
    </citation>
    <scope>NUCLEOTIDE SEQUENCE [LARGE SCALE GENOMIC DNA]</scope>
    <source>
        <strain evidence="3">CDGS</strain>
    </source>
</reference>
<evidence type="ECO:0000313" key="2">
    <source>
        <dbReference type="EMBL" id="ANF22546.1"/>
    </source>
</evidence>
<proteinExistence type="predicted"/>
<dbReference type="KEGG" id="tpie:A7C91_04695"/>
<dbReference type="RefSeq" id="WP_068665351.1">
    <property type="nucleotide sequence ID" value="NZ_CP015520.1"/>
</dbReference>
<accession>A0A172WGW7</accession>
<dbReference type="OrthoDB" id="100671at2157"/>
<gene>
    <name evidence="2" type="ORF">A7C91_04695</name>
</gene>
<evidence type="ECO:0000256" key="1">
    <source>
        <dbReference type="SAM" id="Phobius"/>
    </source>
</evidence>
<feature type="transmembrane region" description="Helical" evidence="1">
    <location>
        <begin position="325"/>
        <end position="341"/>
    </location>
</feature>
<keyword evidence="1" id="KW-0472">Membrane</keyword>
<dbReference type="EMBL" id="CP015520">
    <property type="protein sequence ID" value="ANF22546.1"/>
    <property type="molecule type" value="Genomic_DNA"/>
</dbReference>
<dbReference type="Proteomes" id="UP000076969">
    <property type="component" value="Chromosome"/>
</dbReference>
<protein>
    <submittedName>
        <fullName evidence="2">Uncharacterized protein</fullName>
    </submittedName>
</protein>
<dbReference type="GeneID" id="28495467"/>
<dbReference type="AlphaFoldDB" id="A0A172WGW7"/>
<keyword evidence="1" id="KW-1133">Transmembrane helix</keyword>
<keyword evidence="3" id="KW-1185">Reference proteome</keyword>